<feature type="transmembrane region" description="Helical" evidence="8">
    <location>
        <begin position="417"/>
        <end position="435"/>
    </location>
</feature>
<feature type="transmembrane region" description="Helical" evidence="8">
    <location>
        <begin position="15"/>
        <end position="36"/>
    </location>
</feature>
<accession>A0AAE8MWZ5</accession>
<feature type="region of interest" description="Disordered" evidence="7">
    <location>
        <begin position="668"/>
        <end position="710"/>
    </location>
</feature>
<evidence type="ECO:0000313" key="9">
    <source>
        <dbReference type="EMBL" id="SPO01159.1"/>
    </source>
</evidence>
<gene>
    <name evidence="9" type="ORF">DNG_03906</name>
</gene>
<organism evidence="9 10">
    <name type="scientific">Cephalotrichum gorgonifer</name>
    <dbReference type="NCBI Taxonomy" id="2041049"/>
    <lineage>
        <taxon>Eukaryota</taxon>
        <taxon>Fungi</taxon>
        <taxon>Dikarya</taxon>
        <taxon>Ascomycota</taxon>
        <taxon>Pezizomycotina</taxon>
        <taxon>Sordariomycetes</taxon>
        <taxon>Hypocreomycetidae</taxon>
        <taxon>Microascales</taxon>
        <taxon>Microascaceae</taxon>
        <taxon>Cephalotrichum</taxon>
    </lineage>
</organism>
<comment type="subcellular location">
    <subcellularLocation>
        <location evidence="1">Membrane</location>
        <topology evidence="1">Multi-pass membrane protein</topology>
    </subcellularLocation>
</comment>
<proteinExistence type="inferred from homology"/>
<feature type="compositionally biased region" description="Gly residues" evidence="7">
    <location>
        <begin position="676"/>
        <end position="691"/>
    </location>
</feature>
<feature type="transmembrane region" description="Helical" evidence="8">
    <location>
        <begin position="94"/>
        <end position="114"/>
    </location>
</feature>
<feature type="transmembrane region" description="Helical" evidence="8">
    <location>
        <begin position="164"/>
        <end position="186"/>
    </location>
</feature>
<comment type="similarity">
    <text evidence="2">Belongs to the LIMR family.</text>
</comment>
<feature type="compositionally biased region" description="Low complexity" evidence="7">
    <location>
        <begin position="584"/>
        <end position="594"/>
    </location>
</feature>
<dbReference type="Proteomes" id="UP001187682">
    <property type="component" value="Unassembled WGS sequence"/>
</dbReference>
<keyword evidence="3 8" id="KW-0812">Transmembrane</keyword>
<feature type="transmembrane region" description="Helical" evidence="8">
    <location>
        <begin position="362"/>
        <end position="381"/>
    </location>
</feature>
<feature type="coiled-coil region" evidence="6">
    <location>
        <begin position="216"/>
        <end position="243"/>
    </location>
</feature>
<dbReference type="GO" id="GO:0016020">
    <property type="term" value="C:membrane"/>
    <property type="evidence" value="ECO:0007669"/>
    <property type="project" value="UniProtKB-SubCell"/>
</dbReference>
<dbReference type="PANTHER" id="PTHR21355:SF0">
    <property type="entry name" value="G-PROTEIN COUPLED RECEPTOR-ASSOCIATED PROTEIN LMBRD2"/>
    <property type="match status" value="1"/>
</dbReference>
<feature type="transmembrane region" description="Helical" evidence="8">
    <location>
        <begin position="135"/>
        <end position="158"/>
    </location>
</feature>
<dbReference type="EMBL" id="ONZQ02000004">
    <property type="protein sequence ID" value="SPO01159.1"/>
    <property type="molecule type" value="Genomic_DNA"/>
</dbReference>
<dbReference type="InterPro" id="IPR051584">
    <property type="entry name" value="GPCR-associated_LMBR1"/>
</dbReference>
<dbReference type="AlphaFoldDB" id="A0AAE8MWZ5"/>
<reference evidence="9" key="1">
    <citation type="submission" date="2018-03" db="EMBL/GenBank/DDBJ databases">
        <authorList>
            <person name="Guldener U."/>
        </authorList>
    </citation>
    <scope>NUCLEOTIDE SEQUENCE</scope>
</reference>
<evidence type="ECO:0000256" key="7">
    <source>
        <dbReference type="SAM" id="MobiDB-lite"/>
    </source>
</evidence>
<feature type="transmembrane region" description="Helical" evidence="8">
    <location>
        <begin position="43"/>
        <end position="65"/>
    </location>
</feature>
<dbReference type="InterPro" id="IPR006876">
    <property type="entry name" value="LMBR1-like_membr_prot"/>
</dbReference>
<evidence type="ECO:0000313" key="10">
    <source>
        <dbReference type="Proteomes" id="UP001187682"/>
    </source>
</evidence>
<keyword evidence="4 8" id="KW-1133">Transmembrane helix</keyword>
<evidence type="ECO:0000256" key="3">
    <source>
        <dbReference type="ARBA" id="ARBA00022692"/>
    </source>
</evidence>
<dbReference type="Pfam" id="PF04791">
    <property type="entry name" value="LMBR1"/>
    <property type="match status" value="1"/>
</dbReference>
<feature type="region of interest" description="Disordered" evidence="7">
    <location>
        <begin position="574"/>
        <end position="634"/>
    </location>
</feature>
<evidence type="ECO:0000256" key="4">
    <source>
        <dbReference type="ARBA" id="ARBA00022989"/>
    </source>
</evidence>
<dbReference type="PANTHER" id="PTHR21355">
    <property type="entry name" value="G-PROTEIN COUPLED RECEPTOR-ASSOCIATED PROTEIN LMBRD2"/>
    <property type="match status" value="1"/>
</dbReference>
<keyword evidence="6" id="KW-0175">Coiled coil</keyword>
<name>A0AAE8MWZ5_9PEZI</name>
<feature type="transmembrane region" description="Helical" evidence="8">
    <location>
        <begin position="506"/>
        <end position="524"/>
    </location>
</feature>
<feature type="compositionally biased region" description="Basic and acidic residues" evidence="7">
    <location>
        <begin position="574"/>
        <end position="583"/>
    </location>
</feature>
<keyword evidence="10" id="KW-1185">Reference proteome</keyword>
<comment type="caution">
    <text evidence="9">The sequence shown here is derived from an EMBL/GenBank/DDBJ whole genome shotgun (WGS) entry which is preliminary data.</text>
</comment>
<protein>
    <submittedName>
        <fullName evidence="9">Related to integral membrane protein</fullName>
    </submittedName>
</protein>
<evidence type="ECO:0000256" key="5">
    <source>
        <dbReference type="ARBA" id="ARBA00023136"/>
    </source>
</evidence>
<evidence type="ECO:0000256" key="8">
    <source>
        <dbReference type="SAM" id="Phobius"/>
    </source>
</evidence>
<evidence type="ECO:0000256" key="6">
    <source>
        <dbReference type="SAM" id="Coils"/>
    </source>
</evidence>
<sequence>MLDTVSAPSPVPSEIFALVATIVVSGVALLILRYFLPLRATPAFYLVPIFFAIFLPAAIVLLVPIDLSSSARTEDAATRGIWLPDRVLLVSWRITYWLTFALTWFILPILAEYSDAGHREPYAKLMYSLRSNAQYYAIVLGASCIGLISIFVTYGFSFSSLKDVVMALAYCWGLIFVIYLMGHGLVSIPRQLFRNANLNGRLRRLQSHAPALYEKMEDSLLKLEDVEAQVAELKRRKIGSARDFDDWIEELAELAGIPDSGLAPPSDPALGAQVRAIPTVITEQYMATLARELIRARHARSRYVIEWNRLVQEAAETKAVLDSATSKKLEIGEANPESSPWSRTTILTPYTRYLLHYHVMPYVRIFLGSVLSLASVSIIWSEIFKVFGQRFSISIIRFTVVHHWVDSKPQVGFGGQVVSTLWILYMCAAAFTSITEVKVWRGRALTRRNTAYESAFWYSQQVAKLSVPLSYNFVTLLSEDIYTKTTFYQFLGKIIDFTPLGRWFDFLFPIFILLPVFATLFGMYGRVRRFLGFGLVITDDDEEEGEPGRRSYAAAGSWREGRDLIDRDLSGHSLSRRRDEARPRAAGAGQGRSAPVLSIPPARGGGASPVRSPVRGGGAAARRAGSSRDAWEEPTEDENFFQLLGHRMKNTVDTFESPRWLQEIGEGVRKPKWMGGSDGNEGGSGGGGGGRPSDFRRWFGGGNDEGRVRL</sequence>
<keyword evidence="5 8" id="KW-0472">Membrane</keyword>
<evidence type="ECO:0000256" key="1">
    <source>
        <dbReference type="ARBA" id="ARBA00004141"/>
    </source>
</evidence>
<evidence type="ECO:0000256" key="2">
    <source>
        <dbReference type="ARBA" id="ARBA00010487"/>
    </source>
</evidence>